<evidence type="ECO:0000313" key="4">
    <source>
        <dbReference type="Proteomes" id="UP000002595"/>
    </source>
</evidence>
<dbReference type="KEGG" id="pis:Pisl_1543"/>
<dbReference type="GeneID" id="4616451"/>
<dbReference type="RefSeq" id="WP_011763273.1">
    <property type="nucleotide sequence ID" value="NC_008701.1"/>
</dbReference>
<evidence type="ECO:0000256" key="1">
    <source>
        <dbReference type="ARBA" id="ARBA00023118"/>
    </source>
</evidence>
<dbReference type="AlphaFoldDB" id="A1RUR6"/>
<dbReference type="InterPro" id="IPR005537">
    <property type="entry name" value="RAMP_III_fam"/>
</dbReference>
<name>A1RUR6_PYRIL</name>
<sequence length="317" mass="35713">MTDFFLVEFFKGYHVGWREVTPVVDHTSILRALIYVAHMIGDLDAAKKIEEGQVRATGLFPVVGENLPLVPFPHIPSKSKEVRYLWATLGAVEKVLRVCSGSEDCFVKETTDDKVKVRNLGKRKTLELKRTGPVVYDEDVHIEVSGELYEVVVEYRNRLDRATPASDVFIVEWVRPRTKLWLAIEGLDNADALLGVLGEVGLGGMRSRGWGRFSVERLDSTYRLEGLDGGWRYLLGSYPFLGCIEKAYGREVWIEGYSGPPYNSYMLPRIRAISPGGVVKAKEKCDGVVLSYVRDEWREEKAESSATVVFNPLTYGI</sequence>
<gene>
    <name evidence="3" type="ordered locus">Pisl_1543</name>
</gene>
<dbReference type="EMBL" id="CP000504">
    <property type="protein sequence ID" value="ABL88698.1"/>
    <property type="molecule type" value="Genomic_DNA"/>
</dbReference>
<feature type="domain" description="CRISPR type III-associated protein" evidence="2">
    <location>
        <begin position="151"/>
        <end position="214"/>
    </location>
</feature>
<organism evidence="3 4">
    <name type="scientific">Pyrobaculum islandicum (strain DSM 4184 / JCM 9189 / GEO3)</name>
    <dbReference type="NCBI Taxonomy" id="384616"/>
    <lineage>
        <taxon>Archaea</taxon>
        <taxon>Thermoproteota</taxon>
        <taxon>Thermoprotei</taxon>
        <taxon>Thermoproteales</taxon>
        <taxon>Thermoproteaceae</taxon>
        <taxon>Pyrobaculum</taxon>
    </lineage>
</organism>
<protein>
    <recommendedName>
        <fullName evidence="2">CRISPR type III-associated protein domain-containing protein</fullName>
    </recommendedName>
</protein>
<dbReference type="Pfam" id="PF03787">
    <property type="entry name" value="RAMPs"/>
    <property type="match status" value="1"/>
</dbReference>
<accession>A1RUR6</accession>
<evidence type="ECO:0000313" key="3">
    <source>
        <dbReference type="EMBL" id="ABL88698.1"/>
    </source>
</evidence>
<dbReference type="Proteomes" id="UP000002595">
    <property type="component" value="Chromosome"/>
</dbReference>
<dbReference type="HOGENOM" id="CLU_835818_0_0_2"/>
<dbReference type="eggNOG" id="arCOG03223">
    <property type="taxonomic scope" value="Archaea"/>
</dbReference>
<proteinExistence type="predicted"/>
<dbReference type="STRING" id="384616.Pisl_1543"/>
<evidence type="ECO:0000259" key="2">
    <source>
        <dbReference type="Pfam" id="PF03787"/>
    </source>
</evidence>
<keyword evidence="1" id="KW-0051">Antiviral defense</keyword>
<reference evidence="3" key="1">
    <citation type="submission" date="2006-12" db="EMBL/GenBank/DDBJ databases">
        <title>Complete sequence of Pyrobaculum islandicum DSM 4184.</title>
        <authorList>
            <person name="Copeland A."/>
            <person name="Lucas S."/>
            <person name="Lapidus A."/>
            <person name="Barry K."/>
            <person name="Detter J.C."/>
            <person name="Glavina del Rio T."/>
            <person name="Dalin E."/>
            <person name="Tice H."/>
            <person name="Pitluck S."/>
            <person name="Meincke L."/>
            <person name="Brettin T."/>
            <person name="Bruce D."/>
            <person name="Han C."/>
            <person name="Tapia R."/>
            <person name="Gilna P."/>
            <person name="Schmutz J."/>
            <person name="Larimer F."/>
            <person name="Land M."/>
            <person name="Hauser L."/>
            <person name="Kyrpides N."/>
            <person name="Mikhailova N."/>
            <person name="Cozen A.E."/>
            <person name="Fitz-Gibbon S.T."/>
            <person name="House C.H."/>
            <person name="Saltikov C."/>
            <person name="Lowe T."/>
            <person name="Richardson P."/>
        </authorList>
    </citation>
    <scope>NUCLEOTIDE SEQUENCE [LARGE SCALE GENOMIC DNA]</scope>
    <source>
        <strain evidence="3">DSM 4184</strain>
    </source>
</reference>
<keyword evidence="4" id="KW-1185">Reference proteome</keyword>